<evidence type="ECO:0000256" key="4">
    <source>
        <dbReference type="ARBA" id="ARBA00023125"/>
    </source>
</evidence>
<gene>
    <name evidence="8" type="ORF">NFI95_03685</name>
</gene>
<organism evidence="8 9">
    <name type="scientific">Endosaccharibacter trunci</name>
    <dbReference type="NCBI Taxonomy" id="2812733"/>
    <lineage>
        <taxon>Bacteria</taxon>
        <taxon>Pseudomonadati</taxon>
        <taxon>Pseudomonadota</taxon>
        <taxon>Alphaproteobacteria</taxon>
        <taxon>Acetobacterales</taxon>
        <taxon>Acetobacteraceae</taxon>
        <taxon>Endosaccharibacter</taxon>
    </lineage>
</organism>
<dbReference type="InterPro" id="IPR013325">
    <property type="entry name" value="RNA_pol_sigma_r2"/>
</dbReference>
<keyword evidence="4" id="KW-0238">DNA-binding</keyword>
<dbReference type="EMBL" id="JAMSKV010000002">
    <property type="protein sequence ID" value="MCQ8277552.1"/>
    <property type="molecule type" value="Genomic_DNA"/>
</dbReference>
<accession>A0ABT1W3W7</accession>
<evidence type="ECO:0000313" key="8">
    <source>
        <dbReference type="EMBL" id="MCQ8277552.1"/>
    </source>
</evidence>
<evidence type="ECO:0000259" key="6">
    <source>
        <dbReference type="Pfam" id="PF04542"/>
    </source>
</evidence>
<dbReference type="InterPro" id="IPR007627">
    <property type="entry name" value="RNA_pol_sigma70_r2"/>
</dbReference>
<dbReference type="InterPro" id="IPR014284">
    <property type="entry name" value="RNA_pol_sigma-70_dom"/>
</dbReference>
<dbReference type="SUPFAM" id="SSF88946">
    <property type="entry name" value="Sigma2 domain of RNA polymerase sigma factors"/>
    <property type="match status" value="1"/>
</dbReference>
<feature type="domain" description="RNA polymerase sigma factor 70 region 4 type 2" evidence="7">
    <location>
        <begin position="156"/>
        <end position="206"/>
    </location>
</feature>
<evidence type="ECO:0000256" key="5">
    <source>
        <dbReference type="ARBA" id="ARBA00023163"/>
    </source>
</evidence>
<sequence>MPDSWMVSLADQWSGTGRHSVCSDHARVRRVLTDRGDYVAATDQELMSWSAEGDRRAFDQVVARHGTLVLRTARRLASDVAAAEDLAQECLVRAWNKAAQFDHARSSLGTWLYQIVTNLAIDQSRRRRPEALPENYDAPDPAPSPELRMDEAARHRALAGAVRELPVRHRAVMGLVYREGLSGAEAARMLGMSAKGVERLLARARAMVRTRLLPPIECEDTET</sequence>
<dbReference type="Pfam" id="PF08281">
    <property type="entry name" value="Sigma70_r4_2"/>
    <property type="match status" value="1"/>
</dbReference>
<evidence type="ECO:0000256" key="3">
    <source>
        <dbReference type="ARBA" id="ARBA00023082"/>
    </source>
</evidence>
<dbReference type="InterPro" id="IPR039425">
    <property type="entry name" value="RNA_pol_sigma-70-like"/>
</dbReference>
<dbReference type="PANTHER" id="PTHR43133:SF8">
    <property type="entry name" value="RNA POLYMERASE SIGMA FACTOR HI_1459-RELATED"/>
    <property type="match status" value="1"/>
</dbReference>
<evidence type="ECO:0000256" key="2">
    <source>
        <dbReference type="ARBA" id="ARBA00023015"/>
    </source>
</evidence>
<proteinExistence type="inferred from homology"/>
<dbReference type="Gene3D" id="1.10.10.10">
    <property type="entry name" value="Winged helix-like DNA-binding domain superfamily/Winged helix DNA-binding domain"/>
    <property type="match status" value="1"/>
</dbReference>
<name>A0ABT1W3W7_9PROT</name>
<reference evidence="8 9" key="1">
    <citation type="submission" date="2022-06" db="EMBL/GenBank/DDBJ databases">
        <title>Endosaccharibacter gen. nov., sp. nov., endophytic bacteria isolated from sugarcane.</title>
        <authorList>
            <person name="Pitiwittayakul N."/>
            <person name="Yukphan P."/>
            <person name="Charoenyingcharoen P."/>
            <person name="Tanasupawat S."/>
        </authorList>
    </citation>
    <scope>NUCLEOTIDE SEQUENCE [LARGE SCALE GENOMIC DNA]</scope>
    <source>
        <strain evidence="8 9">KSS8</strain>
    </source>
</reference>
<dbReference type="InterPro" id="IPR013249">
    <property type="entry name" value="RNA_pol_sigma70_r4_t2"/>
</dbReference>
<comment type="caution">
    <text evidence="8">The sequence shown here is derived from an EMBL/GenBank/DDBJ whole genome shotgun (WGS) entry which is preliminary data.</text>
</comment>
<keyword evidence="3" id="KW-0731">Sigma factor</keyword>
<evidence type="ECO:0000259" key="7">
    <source>
        <dbReference type="Pfam" id="PF08281"/>
    </source>
</evidence>
<dbReference type="SUPFAM" id="SSF88659">
    <property type="entry name" value="Sigma3 and sigma4 domains of RNA polymerase sigma factors"/>
    <property type="match status" value="1"/>
</dbReference>
<feature type="domain" description="RNA polymerase sigma-70 region 2" evidence="6">
    <location>
        <begin position="62"/>
        <end position="128"/>
    </location>
</feature>
<dbReference type="Proteomes" id="UP001524587">
    <property type="component" value="Unassembled WGS sequence"/>
</dbReference>
<dbReference type="Pfam" id="PF04542">
    <property type="entry name" value="Sigma70_r2"/>
    <property type="match status" value="1"/>
</dbReference>
<dbReference type="InterPro" id="IPR036388">
    <property type="entry name" value="WH-like_DNA-bd_sf"/>
</dbReference>
<dbReference type="RefSeq" id="WP_422862995.1">
    <property type="nucleotide sequence ID" value="NZ_JAMSKV010000002.1"/>
</dbReference>
<keyword evidence="5" id="KW-0804">Transcription</keyword>
<dbReference type="Gene3D" id="1.10.1740.10">
    <property type="match status" value="1"/>
</dbReference>
<evidence type="ECO:0000313" key="9">
    <source>
        <dbReference type="Proteomes" id="UP001524587"/>
    </source>
</evidence>
<keyword evidence="2" id="KW-0805">Transcription regulation</keyword>
<dbReference type="PANTHER" id="PTHR43133">
    <property type="entry name" value="RNA POLYMERASE ECF-TYPE SIGMA FACTO"/>
    <property type="match status" value="1"/>
</dbReference>
<dbReference type="NCBIfam" id="TIGR02937">
    <property type="entry name" value="sigma70-ECF"/>
    <property type="match status" value="1"/>
</dbReference>
<comment type="similarity">
    <text evidence="1">Belongs to the sigma-70 factor family. ECF subfamily.</text>
</comment>
<evidence type="ECO:0000256" key="1">
    <source>
        <dbReference type="ARBA" id="ARBA00010641"/>
    </source>
</evidence>
<keyword evidence="9" id="KW-1185">Reference proteome</keyword>
<protein>
    <submittedName>
        <fullName evidence="8">Sigma-70 family RNA polymerase sigma factor</fullName>
    </submittedName>
</protein>
<dbReference type="InterPro" id="IPR013324">
    <property type="entry name" value="RNA_pol_sigma_r3/r4-like"/>
</dbReference>